<dbReference type="InterPro" id="IPR018537">
    <property type="entry name" value="Peptidoglycan-bd_3"/>
</dbReference>
<gene>
    <name evidence="3" type="ORF">UFOVP12_14</name>
</gene>
<evidence type="ECO:0000259" key="2">
    <source>
        <dbReference type="Pfam" id="PF09374"/>
    </source>
</evidence>
<proteinExistence type="predicted"/>
<dbReference type="EMBL" id="LR796146">
    <property type="protein sequence ID" value="CAB4121349.1"/>
    <property type="molecule type" value="Genomic_DNA"/>
</dbReference>
<organism evidence="3">
    <name type="scientific">uncultured Caudovirales phage</name>
    <dbReference type="NCBI Taxonomy" id="2100421"/>
    <lineage>
        <taxon>Viruses</taxon>
        <taxon>Duplodnaviria</taxon>
        <taxon>Heunggongvirae</taxon>
        <taxon>Uroviricota</taxon>
        <taxon>Caudoviricetes</taxon>
        <taxon>Peduoviridae</taxon>
        <taxon>Maltschvirus</taxon>
        <taxon>Maltschvirus maltsch</taxon>
    </lineage>
</organism>
<sequence length="170" mass="18728">MMRNFAEVLKHTLVEEGGFSDHPADPGGATMKGITLAVYREYKRNPHLTPTDLRIIGDDEVEEIYRKRYWNLCQCDVLPSGIDACVFDSAVNSGPGRAIKFLQESLGVTPDGAIGAGTLAALSKADPKLVILDYINKRQSYLESLKTFPIFGKGWTARVSRLKDLALKIA</sequence>
<dbReference type="InterPro" id="IPR008565">
    <property type="entry name" value="TtsA-like_GH18_dom"/>
</dbReference>
<dbReference type="Pfam" id="PF09374">
    <property type="entry name" value="PG_binding_3"/>
    <property type="match status" value="1"/>
</dbReference>
<evidence type="ECO:0000313" key="3">
    <source>
        <dbReference type="EMBL" id="CAB4121349.1"/>
    </source>
</evidence>
<dbReference type="Pfam" id="PF05838">
    <property type="entry name" value="Glyco_hydro_108"/>
    <property type="match status" value="1"/>
</dbReference>
<dbReference type="InterPro" id="IPR023346">
    <property type="entry name" value="Lysozyme-like_dom_sf"/>
</dbReference>
<dbReference type="SUPFAM" id="SSF53955">
    <property type="entry name" value="Lysozyme-like"/>
    <property type="match status" value="1"/>
</dbReference>
<reference evidence="3" key="1">
    <citation type="submission" date="2020-04" db="EMBL/GenBank/DDBJ databases">
        <authorList>
            <person name="Chiriac C."/>
            <person name="Salcher M."/>
            <person name="Ghai R."/>
            <person name="Kavagutti S V."/>
        </authorList>
    </citation>
    <scope>NUCLEOTIDE SEQUENCE</scope>
</reference>
<feature type="domain" description="TtsA-like Glycoside hydrolase family 108" evidence="1">
    <location>
        <begin position="10"/>
        <end position="94"/>
    </location>
</feature>
<name>A0A6J5KMA7_9CAUD</name>
<dbReference type="CDD" id="cd13926">
    <property type="entry name" value="N-acetylmuramidase_GH108"/>
    <property type="match status" value="1"/>
</dbReference>
<evidence type="ECO:0000259" key="1">
    <source>
        <dbReference type="Pfam" id="PF05838"/>
    </source>
</evidence>
<dbReference type="Gene3D" id="1.20.141.10">
    <property type="entry name" value="Chitosanase, subunit A, domain 1"/>
    <property type="match status" value="1"/>
</dbReference>
<feature type="domain" description="Peptidoglycan binding" evidence="2">
    <location>
        <begin position="97"/>
        <end position="155"/>
    </location>
</feature>
<protein>
    <submittedName>
        <fullName evidence="3">Peptidoglycan binding domain containing protein</fullName>
    </submittedName>
</protein>
<accession>A0A6J5KMA7</accession>